<evidence type="ECO:0000313" key="3">
    <source>
        <dbReference type="Proteomes" id="UP000440694"/>
    </source>
</evidence>
<keyword evidence="1" id="KW-0472">Membrane</keyword>
<keyword evidence="1" id="KW-1133">Transmembrane helix</keyword>
<keyword evidence="3" id="KW-1185">Reference proteome</keyword>
<name>A0A6I3KIY4_9HYPH</name>
<accession>A0A6I3KIY4</accession>
<dbReference type="EMBL" id="WMBQ01000001">
    <property type="protein sequence ID" value="MTD93687.1"/>
    <property type="molecule type" value="Genomic_DNA"/>
</dbReference>
<dbReference type="RefSeq" id="WP_154738205.1">
    <property type="nucleotide sequence ID" value="NZ_WMBQ01000001.1"/>
</dbReference>
<feature type="transmembrane region" description="Helical" evidence="1">
    <location>
        <begin position="42"/>
        <end position="61"/>
    </location>
</feature>
<gene>
    <name evidence="2" type="ORF">GIW81_04980</name>
</gene>
<feature type="transmembrane region" description="Helical" evidence="1">
    <location>
        <begin position="12"/>
        <end position="35"/>
    </location>
</feature>
<dbReference type="AlphaFoldDB" id="A0A6I3KIY4"/>
<comment type="caution">
    <text evidence="2">The sequence shown here is derived from an EMBL/GenBank/DDBJ whole genome shotgun (WGS) entry which is preliminary data.</text>
</comment>
<reference evidence="2 3" key="1">
    <citation type="submission" date="2019-11" db="EMBL/GenBank/DDBJ databases">
        <title>Identification of a novel strain.</title>
        <authorList>
            <person name="Xu Q."/>
            <person name="Wang G."/>
        </authorList>
    </citation>
    <scope>NUCLEOTIDE SEQUENCE [LARGE SCALE GENOMIC DNA]</scope>
    <source>
        <strain evidence="3">xq</strain>
    </source>
</reference>
<dbReference type="Proteomes" id="UP000440694">
    <property type="component" value="Unassembled WGS sequence"/>
</dbReference>
<protein>
    <submittedName>
        <fullName evidence="2">Uncharacterized protein</fullName>
    </submittedName>
</protein>
<proteinExistence type="predicted"/>
<organism evidence="2 3">
    <name type="scientific">Hyphomicrobium album</name>
    <dbReference type="NCBI Taxonomy" id="2665159"/>
    <lineage>
        <taxon>Bacteria</taxon>
        <taxon>Pseudomonadati</taxon>
        <taxon>Pseudomonadota</taxon>
        <taxon>Alphaproteobacteria</taxon>
        <taxon>Hyphomicrobiales</taxon>
        <taxon>Hyphomicrobiaceae</taxon>
        <taxon>Hyphomicrobium</taxon>
    </lineage>
</organism>
<keyword evidence="1" id="KW-0812">Transmembrane</keyword>
<sequence length="84" mass="8974">MSNALLDYSSWSFQAVMILLVLYLLIGLINPAWVLASKRSTIVGVFVAVALIASTALYFVTRELPGGEETPAQINADPPPAAQP</sequence>
<evidence type="ECO:0000256" key="1">
    <source>
        <dbReference type="SAM" id="Phobius"/>
    </source>
</evidence>
<evidence type="ECO:0000313" key="2">
    <source>
        <dbReference type="EMBL" id="MTD93687.1"/>
    </source>
</evidence>